<evidence type="ECO:0000256" key="5">
    <source>
        <dbReference type="ARBA" id="ARBA00022989"/>
    </source>
</evidence>
<keyword evidence="2" id="KW-0813">Transport</keyword>
<evidence type="ECO:0000256" key="4">
    <source>
        <dbReference type="ARBA" id="ARBA00022692"/>
    </source>
</evidence>
<accession>A0A4Q5M5C9</accession>
<feature type="transmembrane region" description="Helical" evidence="7">
    <location>
        <begin position="76"/>
        <end position="96"/>
    </location>
</feature>
<evidence type="ECO:0000256" key="1">
    <source>
        <dbReference type="ARBA" id="ARBA00004651"/>
    </source>
</evidence>
<dbReference type="AlphaFoldDB" id="A0A4Q5M5C9"/>
<dbReference type="Pfam" id="PF07690">
    <property type="entry name" value="MFS_1"/>
    <property type="match status" value="1"/>
</dbReference>
<dbReference type="InterPro" id="IPR050171">
    <property type="entry name" value="MFS_Transporters"/>
</dbReference>
<evidence type="ECO:0000313" key="10">
    <source>
        <dbReference type="Proteomes" id="UP000293162"/>
    </source>
</evidence>
<sequence>MVSLFRNAFGGLSRQVWLLAIVMFINRSGTMVIAFLTVYLTQNLHFSVQEAGIVMTLFGVGSIFGTWMGGKLTDKIGYYPVQFWSLFLGGIMFIVMVHTHNFYFLCIYAFLLSAFGEAYRPANSASIADFSTPETFTRSVSLIRLAINVGWSIGPAIGGFLAARDYDLLFWADGLTNVGAGIFVWIFLRSTKKVKEVVTTEVVIDKKDSALRDRTYMIFIVLASLYAIAFSQLFTIGPLFYKQACQLTEVQIGYLLGLNGLVVALFEMIFIYKIEGRFKRLWLISFGAFLVIPNYIIFLFTHNYLWLIVGILFATFSEMFAMPFMNAFSIERAKPHNRGQYSALYAMSWSIAQISAPLIGTQTIAMFGFDALWYILGALGLVATLGFGALGKKLA</sequence>
<dbReference type="InterPro" id="IPR020846">
    <property type="entry name" value="MFS_dom"/>
</dbReference>
<evidence type="ECO:0000256" key="7">
    <source>
        <dbReference type="SAM" id="Phobius"/>
    </source>
</evidence>
<evidence type="ECO:0000313" key="9">
    <source>
        <dbReference type="EMBL" id="RYU97638.1"/>
    </source>
</evidence>
<dbReference type="GO" id="GO:0005886">
    <property type="term" value="C:plasma membrane"/>
    <property type="evidence" value="ECO:0007669"/>
    <property type="project" value="UniProtKB-SubCell"/>
</dbReference>
<keyword evidence="5 7" id="KW-1133">Transmembrane helix</keyword>
<protein>
    <submittedName>
        <fullName evidence="9">MFS transporter</fullName>
    </submittedName>
</protein>
<organism evidence="9 10">
    <name type="scientific">Emticicia agri</name>
    <dbReference type="NCBI Taxonomy" id="2492393"/>
    <lineage>
        <taxon>Bacteria</taxon>
        <taxon>Pseudomonadati</taxon>
        <taxon>Bacteroidota</taxon>
        <taxon>Cytophagia</taxon>
        <taxon>Cytophagales</taxon>
        <taxon>Leadbetterellaceae</taxon>
        <taxon>Emticicia</taxon>
    </lineage>
</organism>
<evidence type="ECO:0000256" key="3">
    <source>
        <dbReference type="ARBA" id="ARBA00022475"/>
    </source>
</evidence>
<dbReference type="RefSeq" id="WP_130018985.1">
    <property type="nucleotide sequence ID" value="NZ_SEWF01000001.1"/>
</dbReference>
<dbReference type="InterPro" id="IPR011701">
    <property type="entry name" value="MFS"/>
</dbReference>
<dbReference type="OrthoDB" id="5379144at2"/>
<feature type="transmembrane region" description="Helical" evidence="7">
    <location>
        <begin position="281"/>
        <end position="298"/>
    </location>
</feature>
<comment type="subcellular location">
    <subcellularLocation>
        <location evidence="1">Cell membrane</location>
        <topology evidence="1">Multi-pass membrane protein</topology>
    </subcellularLocation>
</comment>
<dbReference type="EMBL" id="SEWF01000001">
    <property type="protein sequence ID" value="RYU97638.1"/>
    <property type="molecule type" value="Genomic_DNA"/>
</dbReference>
<dbReference type="PROSITE" id="PS50850">
    <property type="entry name" value="MFS"/>
    <property type="match status" value="1"/>
</dbReference>
<feature type="transmembrane region" description="Helical" evidence="7">
    <location>
        <begin position="371"/>
        <end position="390"/>
    </location>
</feature>
<keyword evidence="4 7" id="KW-0812">Transmembrane</keyword>
<feature type="transmembrane region" description="Helical" evidence="7">
    <location>
        <begin position="343"/>
        <end position="365"/>
    </location>
</feature>
<feature type="transmembrane region" description="Helical" evidence="7">
    <location>
        <begin position="168"/>
        <end position="188"/>
    </location>
</feature>
<feature type="transmembrane region" description="Helical" evidence="7">
    <location>
        <begin position="51"/>
        <end position="69"/>
    </location>
</feature>
<dbReference type="PANTHER" id="PTHR23517:SF2">
    <property type="entry name" value="MULTIDRUG RESISTANCE PROTEIN MDTH"/>
    <property type="match status" value="1"/>
</dbReference>
<evidence type="ECO:0000256" key="6">
    <source>
        <dbReference type="ARBA" id="ARBA00023136"/>
    </source>
</evidence>
<feature type="transmembrane region" description="Helical" evidence="7">
    <location>
        <begin position="216"/>
        <end position="240"/>
    </location>
</feature>
<dbReference type="GO" id="GO:0022857">
    <property type="term" value="F:transmembrane transporter activity"/>
    <property type="evidence" value="ECO:0007669"/>
    <property type="project" value="InterPro"/>
</dbReference>
<name>A0A4Q5M5C9_9BACT</name>
<gene>
    <name evidence="9" type="ORF">EWM59_00515</name>
</gene>
<dbReference type="InterPro" id="IPR036259">
    <property type="entry name" value="MFS_trans_sf"/>
</dbReference>
<keyword evidence="10" id="KW-1185">Reference proteome</keyword>
<comment type="caution">
    <text evidence="9">The sequence shown here is derived from an EMBL/GenBank/DDBJ whole genome shotgun (WGS) entry which is preliminary data.</text>
</comment>
<reference evidence="9 10" key="1">
    <citation type="submission" date="2019-02" db="EMBL/GenBank/DDBJ databases">
        <title>Bacterial novel species Emticicia sp. 17J42-9 isolated from soil.</title>
        <authorList>
            <person name="Jung H.-Y."/>
        </authorList>
    </citation>
    <scope>NUCLEOTIDE SEQUENCE [LARGE SCALE GENOMIC DNA]</scope>
    <source>
        <strain evidence="9 10">17J42-9</strain>
    </source>
</reference>
<dbReference type="SUPFAM" id="SSF103473">
    <property type="entry name" value="MFS general substrate transporter"/>
    <property type="match status" value="1"/>
</dbReference>
<proteinExistence type="predicted"/>
<feature type="transmembrane region" description="Helical" evidence="7">
    <location>
        <begin position="16"/>
        <end position="39"/>
    </location>
</feature>
<evidence type="ECO:0000259" key="8">
    <source>
        <dbReference type="PROSITE" id="PS50850"/>
    </source>
</evidence>
<feature type="transmembrane region" description="Helical" evidence="7">
    <location>
        <begin position="141"/>
        <end position="162"/>
    </location>
</feature>
<dbReference type="Gene3D" id="1.20.1250.20">
    <property type="entry name" value="MFS general substrate transporter like domains"/>
    <property type="match status" value="1"/>
</dbReference>
<feature type="transmembrane region" description="Helical" evidence="7">
    <location>
        <begin position="304"/>
        <end position="322"/>
    </location>
</feature>
<keyword evidence="6 7" id="KW-0472">Membrane</keyword>
<dbReference type="PANTHER" id="PTHR23517">
    <property type="entry name" value="RESISTANCE PROTEIN MDTM, PUTATIVE-RELATED-RELATED"/>
    <property type="match status" value="1"/>
</dbReference>
<keyword evidence="3" id="KW-1003">Cell membrane</keyword>
<dbReference type="CDD" id="cd17329">
    <property type="entry name" value="MFS_MdtH_MDR_like"/>
    <property type="match status" value="1"/>
</dbReference>
<dbReference type="Proteomes" id="UP000293162">
    <property type="component" value="Unassembled WGS sequence"/>
</dbReference>
<feature type="domain" description="Major facilitator superfamily (MFS) profile" evidence="8">
    <location>
        <begin position="15"/>
        <end position="395"/>
    </location>
</feature>
<evidence type="ECO:0000256" key="2">
    <source>
        <dbReference type="ARBA" id="ARBA00022448"/>
    </source>
</evidence>
<feature type="transmembrane region" description="Helical" evidence="7">
    <location>
        <begin position="252"/>
        <end position="272"/>
    </location>
</feature>